<dbReference type="InterPro" id="IPR007267">
    <property type="entry name" value="GtrA_DPMS_TM"/>
</dbReference>
<comment type="caution">
    <text evidence="8">The sequence shown here is derived from an EMBL/GenBank/DDBJ whole genome shotgun (WGS) entry which is preliminary data.</text>
</comment>
<dbReference type="PANTHER" id="PTHR38459">
    <property type="entry name" value="PROPHAGE BACTOPRENOL-LINKED GLUCOSE TRANSLOCASE HOMOLOG"/>
    <property type="match status" value="1"/>
</dbReference>
<feature type="transmembrane region" description="Helical" evidence="6">
    <location>
        <begin position="99"/>
        <end position="118"/>
    </location>
</feature>
<evidence type="ECO:0000313" key="9">
    <source>
        <dbReference type="Proteomes" id="UP001501323"/>
    </source>
</evidence>
<dbReference type="PANTHER" id="PTHR38459:SF1">
    <property type="entry name" value="PROPHAGE BACTOPRENOL-LINKED GLUCOSE TRANSLOCASE HOMOLOG"/>
    <property type="match status" value="1"/>
</dbReference>
<dbReference type="Proteomes" id="UP001501323">
    <property type="component" value="Unassembled WGS sequence"/>
</dbReference>
<evidence type="ECO:0000313" key="8">
    <source>
        <dbReference type="EMBL" id="GAA4854013.1"/>
    </source>
</evidence>
<dbReference type="RefSeq" id="WP_345293589.1">
    <property type="nucleotide sequence ID" value="NZ_BAABJY010000001.1"/>
</dbReference>
<name>A0ABP9DNC0_9GAMM</name>
<comment type="subcellular location">
    <subcellularLocation>
        <location evidence="1">Membrane</location>
        <topology evidence="1">Multi-pass membrane protein</topology>
    </subcellularLocation>
</comment>
<evidence type="ECO:0000256" key="2">
    <source>
        <dbReference type="ARBA" id="ARBA00009399"/>
    </source>
</evidence>
<keyword evidence="5 6" id="KW-0472">Membrane</keyword>
<keyword evidence="9" id="KW-1185">Reference proteome</keyword>
<gene>
    <name evidence="8" type="ORF">GCM10023332_01500</name>
</gene>
<feature type="domain" description="GtrA/DPMS transmembrane" evidence="7">
    <location>
        <begin position="11"/>
        <end position="125"/>
    </location>
</feature>
<evidence type="ECO:0000259" key="7">
    <source>
        <dbReference type="Pfam" id="PF04138"/>
    </source>
</evidence>
<dbReference type="Pfam" id="PF04138">
    <property type="entry name" value="GtrA_DPMS_TM"/>
    <property type="match status" value="1"/>
</dbReference>
<keyword evidence="3 6" id="KW-0812">Transmembrane</keyword>
<comment type="similarity">
    <text evidence="2">Belongs to the GtrA family.</text>
</comment>
<keyword evidence="4 6" id="KW-1133">Transmembrane helix</keyword>
<accession>A0ABP9DNC0</accession>
<evidence type="ECO:0000256" key="1">
    <source>
        <dbReference type="ARBA" id="ARBA00004141"/>
    </source>
</evidence>
<proteinExistence type="inferred from homology"/>
<sequence length="137" mass="14803">MKECPRFIRHILNGLFATVVHFAVLSVNLFVLHFESAGLANMIAALFGASASFVGSRYFVFRAGDGPALRQVASFAVLYGLIALMHGSILYVWTDLNGLDYRLGFIIATGAQVLVSYAGNKAIVFRVAGQENADDTV</sequence>
<feature type="transmembrane region" description="Helical" evidence="6">
    <location>
        <begin position="12"/>
        <end position="32"/>
    </location>
</feature>
<organism evidence="8 9">
    <name type="scientific">Luteimonas vadosa</name>
    <dbReference type="NCBI Taxonomy" id="1165507"/>
    <lineage>
        <taxon>Bacteria</taxon>
        <taxon>Pseudomonadati</taxon>
        <taxon>Pseudomonadota</taxon>
        <taxon>Gammaproteobacteria</taxon>
        <taxon>Lysobacterales</taxon>
        <taxon>Lysobacteraceae</taxon>
        <taxon>Luteimonas</taxon>
    </lineage>
</organism>
<protein>
    <submittedName>
        <fullName evidence="8">GtrA family protein</fullName>
    </submittedName>
</protein>
<evidence type="ECO:0000256" key="3">
    <source>
        <dbReference type="ARBA" id="ARBA00022692"/>
    </source>
</evidence>
<dbReference type="InterPro" id="IPR051401">
    <property type="entry name" value="GtrA_CellWall_Glycosyl"/>
</dbReference>
<evidence type="ECO:0000256" key="6">
    <source>
        <dbReference type="SAM" id="Phobius"/>
    </source>
</evidence>
<feature type="transmembrane region" description="Helical" evidence="6">
    <location>
        <begin position="72"/>
        <end position="93"/>
    </location>
</feature>
<dbReference type="EMBL" id="BAABJY010000001">
    <property type="protein sequence ID" value="GAA4854013.1"/>
    <property type="molecule type" value="Genomic_DNA"/>
</dbReference>
<evidence type="ECO:0000256" key="4">
    <source>
        <dbReference type="ARBA" id="ARBA00022989"/>
    </source>
</evidence>
<reference evidence="9" key="1">
    <citation type="journal article" date="2019" name="Int. J. Syst. Evol. Microbiol.">
        <title>The Global Catalogue of Microorganisms (GCM) 10K type strain sequencing project: providing services to taxonomists for standard genome sequencing and annotation.</title>
        <authorList>
            <consortium name="The Broad Institute Genomics Platform"/>
            <consortium name="The Broad Institute Genome Sequencing Center for Infectious Disease"/>
            <person name="Wu L."/>
            <person name="Ma J."/>
        </authorList>
    </citation>
    <scope>NUCLEOTIDE SEQUENCE [LARGE SCALE GENOMIC DNA]</scope>
    <source>
        <strain evidence="9">JCM 18392</strain>
    </source>
</reference>
<feature type="transmembrane region" description="Helical" evidence="6">
    <location>
        <begin position="38"/>
        <end position="60"/>
    </location>
</feature>
<evidence type="ECO:0000256" key="5">
    <source>
        <dbReference type="ARBA" id="ARBA00023136"/>
    </source>
</evidence>